<evidence type="ECO:0000313" key="1">
    <source>
        <dbReference type="EMBL" id="EFN57829.1"/>
    </source>
</evidence>
<proteinExistence type="predicted"/>
<dbReference type="OMA" id="VRFQYEC"/>
<dbReference type="InterPro" id="IPR032710">
    <property type="entry name" value="NTF2-like_dom_sf"/>
</dbReference>
<dbReference type="PANTHER" id="PTHR31757">
    <property type="entry name" value="SLL0781 PROTEIN"/>
    <property type="match status" value="1"/>
</dbReference>
<reference evidence="1 2" key="1">
    <citation type="journal article" date="2010" name="Plant Cell">
        <title>The Chlorella variabilis NC64A genome reveals adaptation to photosymbiosis, coevolution with viruses, and cryptic sex.</title>
        <authorList>
            <person name="Blanc G."/>
            <person name="Duncan G."/>
            <person name="Agarkova I."/>
            <person name="Borodovsky M."/>
            <person name="Gurnon J."/>
            <person name="Kuo A."/>
            <person name="Lindquist E."/>
            <person name="Lucas S."/>
            <person name="Pangilinan J."/>
            <person name="Polle J."/>
            <person name="Salamov A."/>
            <person name="Terry A."/>
            <person name="Yamada T."/>
            <person name="Dunigan D.D."/>
            <person name="Grigoriev I.V."/>
            <person name="Claverie J.M."/>
            <person name="Van Etten J.L."/>
        </authorList>
    </citation>
    <scope>NUCLEOTIDE SEQUENCE [LARGE SCALE GENOMIC DNA]</scope>
    <source>
        <strain evidence="1 2">NC64A</strain>
    </source>
</reference>
<dbReference type="InterPro" id="IPR009783">
    <property type="entry name" value="DUF1348"/>
</dbReference>
<protein>
    <recommendedName>
        <fullName evidence="3">DUF1348 domain-containing protein</fullName>
    </recommendedName>
</protein>
<name>E1Z9T5_CHLVA</name>
<dbReference type="InParanoid" id="E1Z9T5"/>
<dbReference type="Pfam" id="PF07080">
    <property type="entry name" value="DUF1348"/>
    <property type="match status" value="1"/>
</dbReference>
<evidence type="ECO:0000313" key="2">
    <source>
        <dbReference type="Proteomes" id="UP000008141"/>
    </source>
</evidence>
<gene>
    <name evidence="1" type="ORF">CHLNCDRAFT_143246</name>
</gene>
<dbReference type="EMBL" id="GL433839">
    <property type="protein sequence ID" value="EFN57829.1"/>
    <property type="molecule type" value="Genomic_DNA"/>
</dbReference>
<dbReference type="STRING" id="554065.E1Z9T5"/>
<keyword evidence="2" id="KW-1185">Reference proteome</keyword>
<dbReference type="OrthoDB" id="14527at2759"/>
<dbReference type="RefSeq" id="XP_005849931.1">
    <property type="nucleotide sequence ID" value="XM_005849869.1"/>
</dbReference>
<organism evidence="2">
    <name type="scientific">Chlorella variabilis</name>
    <name type="common">Green alga</name>
    <dbReference type="NCBI Taxonomy" id="554065"/>
    <lineage>
        <taxon>Eukaryota</taxon>
        <taxon>Viridiplantae</taxon>
        <taxon>Chlorophyta</taxon>
        <taxon>core chlorophytes</taxon>
        <taxon>Trebouxiophyceae</taxon>
        <taxon>Chlorellales</taxon>
        <taxon>Chlorellaceae</taxon>
        <taxon>Chlorella clade</taxon>
        <taxon>Chlorella</taxon>
    </lineage>
</organism>
<dbReference type="SUPFAM" id="SSF54427">
    <property type="entry name" value="NTF2-like"/>
    <property type="match status" value="1"/>
</dbReference>
<dbReference type="PANTHER" id="PTHR31757:SF0">
    <property type="entry name" value="SLL0781 PROTEIN"/>
    <property type="match status" value="1"/>
</dbReference>
<dbReference type="KEGG" id="cvr:CHLNCDRAFT_143246"/>
<accession>E1Z9T5</accession>
<dbReference type="Gene3D" id="3.10.450.50">
    <property type="match status" value="1"/>
</dbReference>
<dbReference type="GeneID" id="17356851"/>
<dbReference type="eggNOG" id="ENOG502S04W">
    <property type="taxonomic scope" value="Eukaryota"/>
</dbReference>
<dbReference type="AlphaFoldDB" id="E1Z9T5"/>
<evidence type="ECO:0008006" key="3">
    <source>
        <dbReference type="Google" id="ProtNLM"/>
    </source>
</evidence>
<sequence>MHQVPPQQRHTGGDPDRVALAYTIDTEWRNRAEFVKGREAVRELLRRKWEKERHYVLRKYYFGHVQNRISVCFEYEYQDEAGQWYRAYGNENWEFAQNGLMRKRIASINEAPIAEGERRIAVDSPTRNTWLAEQGVGGEFPLGGGSKLAY</sequence>
<dbReference type="Proteomes" id="UP000008141">
    <property type="component" value="Unassembled WGS sequence"/>
</dbReference>